<keyword evidence="4" id="KW-1185">Reference proteome</keyword>
<evidence type="ECO:0000313" key="3">
    <source>
        <dbReference type="EMBL" id="GLB45214.1"/>
    </source>
</evidence>
<feature type="compositionally biased region" description="Low complexity" evidence="2">
    <location>
        <begin position="797"/>
        <end position="817"/>
    </location>
</feature>
<dbReference type="AlphaFoldDB" id="A0A9P3Q110"/>
<feature type="region of interest" description="Disordered" evidence="2">
    <location>
        <begin position="501"/>
        <end position="526"/>
    </location>
</feature>
<feature type="compositionally biased region" description="Pro residues" evidence="2">
    <location>
        <begin position="973"/>
        <end position="983"/>
    </location>
</feature>
<feature type="region of interest" description="Disordered" evidence="2">
    <location>
        <begin position="432"/>
        <end position="483"/>
    </location>
</feature>
<feature type="compositionally biased region" description="Basic and acidic residues" evidence="2">
    <location>
        <begin position="740"/>
        <end position="770"/>
    </location>
</feature>
<organism evidence="3 4">
    <name type="scientific">Lyophyllum shimeji</name>
    <name type="common">Hon-shimeji</name>
    <name type="synonym">Tricholoma shimeji</name>
    <dbReference type="NCBI Taxonomy" id="47721"/>
    <lineage>
        <taxon>Eukaryota</taxon>
        <taxon>Fungi</taxon>
        <taxon>Dikarya</taxon>
        <taxon>Basidiomycota</taxon>
        <taxon>Agaricomycotina</taxon>
        <taxon>Agaricomycetes</taxon>
        <taxon>Agaricomycetidae</taxon>
        <taxon>Agaricales</taxon>
        <taxon>Tricholomatineae</taxon>
        <taxon>Lyophyllaceae</taxon>
        <taxon>Lyophyllum</taxon>
    </lineage>
</organism>
<comment type="caution">
    <text evidence="3">The sequence shown here is derived from an EMBL/GenBank/DDBJ whole genome shotgun (WGS) entry which is preliminary data.</text>
</comment>
<feature type="region of interest" description="Disordered" evidence="2">
    <location>
        <begin position="379"/>
        <end position="417"/>
    </location>
</feature>
<keyword evidence="1" id="KW-0175">Coiled coil</keyword>
<dbReference type="Pfam" id="PF12815">
    <property type="entry name" value="CTD"/>
    <property type="match status" value="1"/>
</dbReference>
<reference evidence="3" key="1">
    <citation type="submission" date="2022-07" db="EMBL/GenBank/DDBJ databases">
        <title>The genome of Lyophyllum shimeji provides insight into the initial evolution of ectomycorrhizal fungal genome.</title>
        <authorList>
            <person name="Kobayashi Y."/>
            <person name="Shibata T."/>
            <person name="Hirakawa H."/>
            <person name="Shigenobu S."/>
            <person name="Nishiyama T."/>
            <person name="Yamada A."/>
            <person name="Hasebe M."/>
            <person name="Kawaguchi M."/>
        </authorList>
    </citation>
    <scope>NUCLEOTIDE SEQUENCE</scope>
    <source>
        <strain evidence="3">AT787</strain>
    </source>
</reference>
<feature type="compositionally biased region" description="Basic and acidic residues" evidence="2">
    <location>
        <begin position="380"/>
        <end position="405"/>
    </location>
</feature>
<proteinExistence type="predicted"/>
<feature type="coiled-coil region" evidence="1">
    <location>
        <begin position="233"/>
        <end position="260"/>
    </location>
</feature>
<feature type="region of interest" description="Disordered" evidence="2">
    <location>
        <begin position="1056"/>
        <end position="1104"/>
    </location>
</feature>
<feature type="compositionally biased region" description="Low complexity" evidence="2">
    <location>
        <begin position="1"/>
        <end position="13"/>
    </location>
</feature>
<accession>A0A9P3Q110</accession>
<feature type="region of interest" description="Disordered" evidence="2">
    <location>
        <begin position="1"/>
        <end position="21"/>
    </location>
</feature>
<feature type="compositionally biased region" description="Acidic residues" evidence="2">
    <location>
        <begin position="703"/>
        <end position="716"/>
    </location>
</feature>
<feature type="compositionally biased region" description="Basic and acidic residues" evidence="2">
    <location>
        <begin position="863"/>
        <end position="890"/>
    </location>
</feature>
<feature type="compositionally biased region" description="Basic and acidic residues" evidence="2">
    <location>
        <begin position="1075"/>
        <end position="1091"/>
    </location>
</feature>
<protein>
    <submittedName>
        <fullName evidence="3">Uncharacterized protein</fullName>
    </submittedName>
</protein>
<feature type="compositionally biased region" description="Pro residues" evidence="2">
    <location>
        <begin position="191"/>
        <end position="202"/>
    </location>
</feature>
<feature type="region of interest" description="Disordered" evidence="2">
    <location>
        <begin position="40"/>
        <end position="218"/>
    </location>
</feature>
<feature type="compositionally biased region" description="Basic and acidic residues" evidence="2">
    <location>
        <begin position="818"/>
        <end position="850"/>
    </location>
</feature>
<evidence type="ECO:0000256" key="2">
    <source>
        <dbReference type="SAM" id="MobiDB-lite"/>
    </source>
</evidence>
<feature type="compositionally biased region" description="Low complexity" evidence="2">
    <location>
        <begin position="921"/>
        <end position="931"/>
    </location>
</feature>
<sequence length="1104" mass="117672">MVPNTSSSPHATPTIPPPPSFTDVKFTIIGQPQLLKRLATPAPDFRPSPTPSNMELQYPSRGPTPVPPGRPSLLQRLENAAIPTDSSFQDSMFIPQDPADQMTVDQKPVIDGHAPASLPPADSIRDTANAGEDSLRPPIKSSHVAANSDSPASHTVPEANSSKPAVNMTSRDTTVIQHESAVTLASSSSTPSPPRPTTPLPPATDRGNKDSAEVNPTSSQQILQIQYSMALSYESALLAFEKAERNLAQAQETYEATKASLAAVAKAQKHVNAALAPKSWAGPASGSADDDVEGRAMSDRTNDADARARADADCSLVTHSERAMQPEESAALALSAALERRLNRRVSELEREASDATLAWSLESVERVRSGVGTRVPVQRAEDVQGRSAEEDRVIELDSRRRIDHDDSENSSASPVPMQAAVTSSFLDDHSADQGIARGYPEPPRIREHGPSSPSHVERTTTPRLPTSQPITQVSPSYISPTTHSLVRAPSDVVHEEARTGLPAHNPTNQDAGEGRTPTWNASSRTPNPYACDGGETRACNASSQTPNPYACDGGETPAWNASSRTPNPYACDGGETPAWNASSRTPNPYALGGGDTTAWNSSSRMLDQHAADAGRRTPVPYADGWQTQTWDTSSRTPSTHAPRPVHTADVPPSDPTCAAGHTSTGAGLTDVNIASISHERHETGQEEEDEESTVPSTPSEAVVDELLDDDSDDYESAQNTKTVEVGRNGKPGTAVASRLGHDHGGGLAKDKDKDAEDDDDRKAGLEREGALTTSLRDSSRSSVAPEVGGTTAVRDSALSSAPSCTRSSCSPSLPRLVDSDRPSVDSQEATHDRENASDAIRDTAGEPDPRSAGVLINSQGPNREEGKGVVDRSEVAGHGSTEKAVKESRLGTTGTPHAAGKCSRGSLLQRLQLPLEDPARPTATPATAAANSDPLRTPSPVVLGKRRHDDHSATSTNADIPSPKRRVFSAPHKPPPGPPPRSLGPRTPSAPRQMYQDGYTPAPPPLQRSYDRYVPTFGNTQLHGRRSLTPRDRLREHGDGVRLGAHRLLDAPRAWNSYRPGEANSPRDQGVPSRFEEGRDRVQPARDIRGRAGMSLADRLRDP</sequence>
<feature type="compositionally biased region" description="Polar residues" evidence="2">
    <location>
        <begin position="626"/>
        <end position="640"/>
    </location>
</feature>
<feature type="region of interest" description="Disordered" evidence="2">
    <location>
        <begin position="563"/>
        <end position="1025"/>
    </location>
</feature>
<feature type="compositionally biased region" description="Polar residues" evidence="2">
    <location>
        <begin position="144"/>
        <end position="177"/>
    </location>
</feature>
<feature type="compositionally biased region" description="Basic and acidic residues" evidence="2">
    <location>
        <begin position="607"/>
        <end position="616"/>
    </location>
</feature>
<feature type="compositionally biased region" description="Low complexity" evidence="2">
    <location>
        <begin position="772"/>
        <end position="783"/>
    </location>
</feature>
<gene>
    <name evidence="3" type="ORF">LshimejAT787_2001190</name>
</gene>
<feature type="compositionally biased region" description="Basic and acidic residues" evidence="2">
    <location>
        <begin position="444"/>
        <end position="461"/>
    </location>
</feature>
<dbReference type="EMBL" id="BRPK01000020">
    <property type="protein sequence ID" value="GLB45214.1"/>
    <property type="molecule type" value="Genomic_DNA"/>
</dbReference>
<name>A0A9P3Q110_LYOSH</name>
<evidence type="ECO:0000313" key="4">
    <source>
        <dbReference type="Proteomes" id="UP001063166"/>
    </source>
</evidence>
<feature type="compositionally biased region" description="Polar residues" evidence="2">
    <location>
        <begin position="462"/>
        <end position="483"/>
    </location>
</feature>
<dbReference type="Proteomes" id="UP001063166">
    <property type="component" value="Unassembled WGS sequence"/>
</dbReference>
<evidence type="ECO:0000256" key="1">
    <source>
        <dbReference type="SAM" id="Coils"/>
    </source>
</evidence>
<dbReference type="OrthoDB" id="28901at2759"/>